<dbReference type="Gene3D" id="1.10.101.10">
    <property type="entry name" value="PGBD-like superfamily/PGBD"/>
    <property type="match status" value="2"/>
</dbReference>
<evidence type="ECO:0000313" key="4">
    <source>
        <dbReference type="Proteomes" id="UP000198937"/>
    </source>
</evidence>
<dbReference type="EMBL" id="FMIA01000002">
    <property type="protein sequence ID" value="SCL46031.1"/>
    <property type="molecule type" value="Genomic_DNA"/>
</dbReference>
<accession>A0A1C6TWQ3</accession>
<dbReference type="STRING" id="683228.GA0070617_0122"/>
<evidence type="ECO:0000256" key="1">
    <source>
        <dbReference type="ARBA" id="ARBA00022801"/>
    </source>
</evidence>
<dbReference type="RefSeq" id="WP_091432457.1">
    <property type="nucleotide sequence ID" value="NZ_BMMJ01000003.1"/>
</dbReference>
<feature type="domain" description="MurNAc-LAA" evidence="2">
    <location>
        <begin position="242"/>
        <end position="357"/>
    </location>
</feature>
<organism evidence="3 4">
    <name type="scientific">Micromonospora yangpuensis</name>
    <dbReference type="NCBI Taxonomy" id="683228"/>
    <lineage>
        <taxon>Bacteria</taxon>
        <taxon>Bacillati</taxon>
        <taxon>Actinomycetota</taxon>
        <taxon>Actinomycetes</taxon>
        <taxon>Micromonosporales</taxon>
        <taxon>Micromonosporaceae</taxon>
        <taxon>Micromonospora</taxon>
    </lineage>
</organism>
<dbReference type="Proteomes" id="UP000198937">
    <property type="component" value="Unassembled WGS sequence"/>
</dbReference>
<dbReference type="Pfam" id="PF01471">
    <property type="entry name" value="PG_binding_1"/>
    <property type="match status" value="2"/>
</dbReference>
<sequence>MRPIRPGDRGAAVREIRSVLTGLDLLAPSDGRNCDEFDLDTERAVRAFQQSRGLSVDGRIGEETWRALDAARWRLGARTLYHAVPEPLTGEDVRSLQERLLEMGYDAGRADAIYGLRTARAVAQFQREVGLKPDGSCGPHTMGALRRLGRKVVGGRPQWLRESDAIRQSGPTLVGRTVVIDPGHGGTDPGVVVPDGPLRWTEADLVHDLASRLEGRLAASGVRVQLTRGPAPLACLPDTDRVQLANSLGADVFISLHTDRHVNPVAEGVATYHYGTDNGVTSATGERLAGLVQREIVARTGLRDCRTHAKAWDLLRLTRMPAVRVEVGYLTSPTDRSRLVDSRFRDRVAEAIVAAVQRMYLPIERDVPTGSIDVSELRAVIAAGTAAR</sequence>
<dbReference type="PANTHER" id="PTHR30404">
    <property type="entry name" value="N-ACETYLMURAMOYL-L-ALANINE AMIDASE"/>
    <property type="match status" value="1"/>
</dbReference>
<dbReference type="InterPro" id="IPR002508">
    <property type="entry name" value="MurNAc-LAA_cat"/>
</dbReference>
<keyword evidence="4" id="KW-1185">Reference proteome</keyword>
<dbReference type="Gene3D" id="3.40.630.40">
    <property type="entry name" value="Zn-dependent exopeptidases"/>
    <property type="match status" value="1"/>
</dbReference>
<gene>
    <name evidence="3" type="ORF">GA0070617_0122</name>
</gene>
<evidence type="ECO:0000313" key="3">
    <source>
        <dbReference type="EMBL" id="SCL46031.1"/>
    </source>
</evidence>
<dbReference type="SMART" id="SM00646">
    <property type="entry name" value="Ami_3"/>
    <property type="match status" value="1"/>
</dbReference>
<dbReference type="Pfam" id="PF01520">
    <property type="entry name" value="Amidase_3"/>
    <property type="match status" value="1"/>
</dbReference>
<reference evidence="3 4" key="1">
    <citation type="submission" date="2016-06" db="EMBL/GenBank/DDBJ databases">
        <authorList>
            <person name="Kjaerup R.B."/>
            <person name="Dalgaard T.S."/>
            <person name="Juul-Madsen H.R."/>
        </authorList>
    </citation>
    <scope>NUCLEOTIDE SEQUENCE [LARGE SCALE GENOMIC DNA]</scope>
    <source>
        <strain evidence="3 4">DSM 45577</strain>
    </source>
</reference>
<dbReference type="SUPFAM" id="SSF47090">
    <property type="entry name" value="PGBD-like"/>
    <property type="match status" value="2"/>
</dbReference>
<protein>
    <submittedName>
        <fullName evidence="3">N-acetylmuramoyl-L-alanine amidase</fullName>
    </submittedName>
</protein>
<dbReference type="AlphaFoldDB" id="A0A1C6TWQ3"/>
<dbReference type="InterPro" id="IPR036365">
    <property type="entry name" value="PGBD-like_sf"/>
</dbReference>
<dbReference type="CDD" id="cd02696">
    <property type="entry name" value="MurNAc-LAA"/>
    <property type="match status" value="1"/>
</dbReference>
<dbReference type="InterPro" id="IPR050695">
    <property type="entry name" value="N-acetylmuramoyl_amidase_3"/>
</dbReference>
<dbReference type="GO" id="GO:0009253">
    <property type="term" value="P:peptidoglycan catabolic process"/>
    <property type="evidence" value="ECO:0007669"/>
    <property type="project" value="InterPro"/>
</dbReference>
<dbReference type="OrthoDB" id="9810670at2"/>
<dbReference type="GO" id="GO:0030288">
    <property type="term" value="C:outer membrane-bounded periplasmic space"/>
    <property type="evidence" value="ECO:0007669"/>
    <property type="project" value="TreeGrafter"/>
</dbReference>
<dbReference type="SUPFAM" id="SSF53187">
    <property type="entry name" value="Zn-dependent exopeptidases"/>
    <property type="match status" value="1"/>
</dbReference>
<dbReference type="InterPro" id="IPR036366">
    <property type="entry name" value="PGBDSf"/>
</dbReference>
<proteinExistence type="predicted"/>
<dbReference type="PANTHER" id="PTHR30404:SF0">
    <property type="entry name" value="N-ACETYLMURAMOYL-L-ALANINE AMIDASE AMIC"/>
    <property type="match status" value="1"/>
</dbReference>
<dbReference type="InterPro" id="IPR002477">
    <property type="entry name" value="Peptidoglycan-bd-like"/>
</dbReference>
<evidence type="ECO:0000259" key="2">
    <source>
        <dbReference type="SMART" id="SM00646"/>
    </source>
</evidence>
<dbReference type="GO" id="GO:0008745">
    <property type="term" value="F:N-acetylmuramoyl-L-alanine amidase activity"/>
    <property type="evidence" value="ECO:0007669"/>
    <property type="project" value="InterPro"/>
</dbReference>
<keyword evidence="1" id="KW-0378">Hydrolase</keyword>
<name>A0A1C6TWQ3_9ACTN</name>